<keyword evidence="2" id="KW-1185">Reference proteome</keyword>
<gene>
    <name evidence="1" type="ORF">HPB52_004356</name>
</gene>
<dbReference type="VEuPathDB" id="VectorBase:RSAN_044172"/>
<protein>
    <submittedName>
        <fullName evidence="1">Uncharacterized protein</fullName>
    </submittedName>
</protein>
<dbReference type="EMBL" id="JABSTV010001255">
    <property type="protein sequence ID" value="KAH7935112.1"/>
    <property type="molecule type" value="Genomic_DNA"/>
</dbReference>
<organism evidence="1 2">
    <name type="scientific">Rhipicephalus sanguineus</name>
    <name type="common">Brown dog tick</name>
    <name type="synonym">Ixodes sanguineus</name>
    <dbReference type="NCBI Taxonomy" id="34632"/>
    <lineage>
        <taxon>Eukaryota</taxon>
        <taxon>Metazoa</taxon>
        <taxon>Ecdysozoa</taxon>
        <taxon>Arthropoda</taxon>
        <taxon>Chelicerata</taxon>
        <taxon>Arachnida</taxon>
        <taxon>Acari</taxon>
        <taxon>Parasitiformes</taxon>
        <taxon>Ixodida</taxon>
        <taxon>Ixodoidea</taxon>
        <taxon>Ixodidae</taxon>
        <taxon>Rhipicephalinae</taxon>
        <taxon>Rhipicephalus</taxon>
        <taxon>Rhipicephalus</taxon>
    </lineage>
</organism>
<proteinExistence type="predicted"/>
<dbReference type="Proteomes" id="UP000821837">
    <property type="component" value="Unassembled WGS sequence"/>
</dbReference>
<reference evidence="1" key="2">
    <citation type="submission" date="2021-09" db="EMBL/GenBank/DDBJ databases">
        <authorList>
            <person name="Jia N."/>
            <person name="Wang J."/>
            <person name="Shi W."/>
            <person name="Du L."/>
            <person name="Sun Y."/>
            <person name="Zhan W."/>
            <person name="Jiang J."/>
            <person name="Wang Q."/>
            <person name="Zhang B."/>
            <person name="Ji P."/>
            <person name="Sakyi L.B."/>
            <person name="Cui X."/>
            <person name="Yuan T."/>
            <person name="Jiang B."/>
            <person name="Yang W."/>
            <person name="Lam T.T.-Y."/>
            <person name="Chang Q."/>
            <person name="Ding S."/>
            <person name="Wang X."/>
            <person name="Zhu J."/>
            <person name="Ruan X."/>
            <person name="Zhao L."/>
            <person name="Wei J."/>
            <person name="Que T."/>
            <person name="Du C."/>
            <person name="Cheng J."/>
            <person name="Dai P."/>
            <person name="Han X."/>
            <person name="Huang E."/>
            <person name="Gao Y."/>
            <person name="Liu J."/>
            <person name="Shao H."/>
            <person name="Ye R."/>
            <person name="Li L."/>
            <person name="Wei W."/>
            <person name="Wang X."/>
            <person name="Wang C."/>
            <person name="Huo Q."/>
            <person name="Li W."/>
            <person name="Guo W."/>
            <person name="Chen H."/>
            <person name="Chen S."/>
            <person name="Zhou L."/>
            <person name="Zhou L."/>
            <person name="Ni X."/>
            <person name="Tian J."/>
            <person name="Zhou Y."/>
            <person name="Sheng Y."/>
            <person name="Liu T."/>
            <person name="Pan Y."/>
            <person name="Xia L."/>
            <person name="Li J."/>
            <person name="Zhao F."/>
            <person name="Cao W."/>
        </authorList>
    </citation>
    <scope>NUCLEOTIDE SEQUENCE</scope>
    <source>
        <strain evidence="1">Rsan-2018</strain>
        <tissue evidence="1">Larvae</tissue>
    </source>
</reference>
<sequence>MNCYLLLRSALECEVAGAMMRAEVDCGHCGVLNFSEEECLCCREMEQPVTAAQLEKCITEHPEFHLLCLNIAVLCILYCGAQGLHG</sequence>
<evidence type="ECO:0000313" key="1">
    <source>
        <dbReference type="EMBL" id="KAH7935112.1"/>
    </source>
</evidence>
<evidence type="ECO:0000313" key="2">
    <source>
        <dbReference type="Proteomes" id="UP000821837"/>
    </source>
</evidence>
<accession>A0A9D4PBB1</accession>
<reference evidence="1" key="1">
    <citation type="journal article" date="2020" name="Cell">
        <title>Large-Scale Comparative Analyses of Tick Genomes Elucidate Their Genetic Diversity and Vector Capacities.</title>
        <authorList>
            <consortium name="Tick Genome and Microbiome Consortium (TIGMIC)"/>
            <person name="Jia N."/>
            <person name="Wang J."/>
            <person name="Shi W."/>
            <person name="Du L."/>
            <person name="Sun Y."/>
            <person name="Zhan W."/>
            <person name="Jiang J.F."/>
            <person name="Wang Q."/>
            <person name="Zhang B."/>
            <person name="Ji P."/>
            <person name="Bell-Sakyi L."/>
            <person name="Cui X.M."/>
            <person name="Yuan T.T."/>
            <person name="Jiang B.G."/>
            <person name="Yang W.F."/>
            <person name="Lam T.T."/>
            <person name="Chang Q.C."/>
            <person name="Ding S.J."/>
            <person name="Wang X.J."/>
            <person name="Zhu J.G."/>
            <person name="Ruan X.D."/>
            <person name="Zhao L."/>
            <person name="Wei J.T."/>
            <person name="Ye R.Z."/>
            <person name="Que T.C."/>
            <person name="Du C.H."/>
            <person name="Zhou Y.H."/>
            <person name="Cheng J.X."/>
            <person name="Dai P.F."/>
            <person name="Guo W.B."/>
            <person name="Han X.H."/>
            <person name="Huang E.J."/>
            <person name="Li L.F."/>
            <person name="Wei W."/>
            <person name="Gao Y.C."/>
            <person name="Liu J.Z."/>
            <person name="Shao H.Z."/>
            <person name="Wang X."/>
            <person name="Wang C.C."/>
            <person name="Yang T.C."/>
            <person name="Huo Q.B."/>
            <person name="Li W."/>
            <person name="Chen H.Y."/>
            <person name="Chen S.E."/>
            <person name="Zhou L.G."/>
            <person name="Ni X.B."/>
            <person name="Tian J.H."/>
            <person name="Sheng Y."/>
            <person name="Liu T."/>
            <person name="Pan Y.S."/>
            <person name="Xia L.Y."/>
            <person name="Li J."/>
            <person name="Zhao F."/>
            <person name="Cao W.C."/>
        </authorList>
    </citation>
    <scope>NUCLEOTIDE SEQUENCE</scope>
    <source>
        <strain evidence="1">Rsan-2018</strain>
    </source>
</reference>
<name>A0A9D4PBB1_RHISA</name>
<comment type="caution">
    <text evidence="1">The sequence shown here is derived from an EMBL/GenBank/DDBJ whole genome shotgun (WGS) entry which is preliminary data.</text>
</comment>
<dbReference type="AlphaFoldDB" id="A0A9D4PBB1"/>